<dbReference type="PROSITE" id="PS51755">
    <property type="entry name" value="OMPR_PHOB"/>
    <property type="match status" value="1"/>
</dbReference>
<feature type="DNA-binding region" description="OmpR/PhoB-type" evidence="4">
    <location>
        <begin position="77"/>
        <end position="174"/>
    </location>
</feature>
<protein>
    <submittedName>
        <fullName evidence="6">SARP family transcriptional regulator</fullName>
    </submittedName>
</protein>
<dbReference type="Gene3D" id="1.10.10.10">
    <property type="entry name" value="Winged helix-like DNA-binding domain superfamily/Winged helix DNA-binding domain"/>
    <property type="match status" value="1"/>
</dbReference>
<keyword evidence="7" id="KW-1185">Reference proteome</keyword>
<dbReference type="InterPro" id="IPR011990">
    <property type="entry name" value="TPR-like_helical_dom_sf"/>
</dbReference>
<dbReference type="InterPro" id="IPR058852">
    <property type="entry name" value="HTH_77"/>
</dbReference>
<dbReference type="Pfam" id="PF25872">
    <property type="entry name" value="HTH_77"/>
    <property type="match status" value="1"/>
</dbReference>
<organism evidence="6 7">
    <name type="scientific">Embleya hyalina</name>
    <dbReference type="NCBI Taxonomy" id="516124"/>
    <lineage>
        <taxon>Bacteria</taxon>
        <taxon>Bacillati</taxon>
        <taxon>Actinomycetota</taxon>
        <taxon>Actinomycetes</taxon>
        <taxon>Kitasatosporales</taxon>
        <taxon>Streptomycetaceae</taxon>
        <taxon>Embleya</taxon>
    </lineage>
</organism>
<dbReference type="InterPro" id="IPR036388">
    <property type="entry name" value="WH-like_DNA-bd_sf"/>
</dbReference>
<evidence type="ECO:0000256" key="2">
    <source>
        <dbReference type="ARBA" id="ARBA00023012"/>
    </source>
</evidence>
<proteinExistence type="inferred from homology"/>
<dbReference type="CDD" id="cd15831">
    <property type="entry name" value="BTAD"/>
    <property type="match status" value="1"/>
</dbReference>
<dbReference type="Pfam" id="PF03704">
    <property type="entry name" value="BTAD"/>
    <property type="match status" value="1"/>
</dbReference>
<comment type="caution">
    <text evidence="6">The sequence shown here is derived from an EMBL/GenBank/DDBJ whole genome shotgun (WGS) entry which is preliminary data.</text>
</comment>
<dbReference type="InterPro" id="IPR016032">
    <property type="entry name" value="Sig_transdc_resp-reg_C-effctor"/>
</dbReference>
<evidence type="ECO:0000256" key="3">
    <source>
        <dbReference type="ARBA" id="ARBA00023125"/>
    </source>
</evidence>
<name>A0A401YGI7_9ACTN</name>
<dbReference type="SUPFAM" id="SSF48452">
    <property type="entry name" value="TPR-like"/>
    <property type="match status" value="2"/>
</dbReference>
<dbReference type="GO" id="GO:0000160">
    <property type="term" value="P:phosphorelay signal transduction system"/>
    <property type="evidence" value="ECO:0007669"/>
    <property type="project" value="UniProtKB-KW"/>
</dbReference>
<evidence type="ECO:0000259" key="5">
    <source>
        <dbReference type="PROSITE" id="PS51755"/>
    </source>
</evidence>
<dbReference type="GO" id="GO:0006355">
    <property type="term" value="P:regulation of DNA-templated transcription"/>
    <property type="evidence" value="ECO:0007669"/>
    <property type="project" value="InterPro"/>
</dbReference>
<dbReference type="GO" id="GO:0003677">
    <property type="term" value="F:DNA binding"/>
    <property type="evidence" value="ECO:0007669"/>
    <property type="project" value="UniProtKB-UniRule"/>
</dbReference>
<dbReference type="Gene3D" id="1.25.40.10">
    <property type="entry name" value="Tetratricopeptide repeat domain"/>
    <property type="match status" value="2"/>
</dbReference>
<dbReference type="PANTHER" id="PTHR47691">
    <property type="entry name" value="REGULATOR-RELATED"/>
    <property type="match status" value="1"/>
</dbReference>
<evidence type="ECO:0000256" key="4">
    <source>
        <dbReference type="PROSITE-ProRule" id="PRU01091"/>
    </source>
</evidence>
<comment type="similarity">
    <text evidence="1">Belongs to the AfsR/DnrI/RedD regulatory family.</text>
</comment>
<evidence type="ECO:0000256" key="1">
    <source>
        <dbReference type="ARBA" id="ARBA00005820"/>
    </source>
</evidence>
<dbReference type="Pfam" id="PF00486">
    <property type="entry name" value="Trans_reg_C"/>
    <property type="match status" value="1"/>
</dbReference>
<feature type="domain" description="OmpR/PhoB-type" evidence="5">
    <location>
        <begin position="77"/>
        <end position="174"/>
    </location>
</feature>
<accession>A0A401YGI7</accession>
<dbReference type="Proteomes" id="UP000286931">
    <property type="component" value="Unassembled WGS sequence"/>
</dbReference>
<dbReference type="PRINTS" id="PR00364">
    <property type="entry name" value="DISEASERSIST"/>
</dbReference>
<dbReference type="InterPro" id="IPR027417">
    <property type="entry name" value="P-loop_NTPase"/>
</dbReference>
<dbReference type="SMART" id="SM00862">
    <property type="entry name" value="Trans_reg_C"/>
    <property type="match status" value="1"/>
</dbReference>
<reference evidence="6 7" key="1">
    <citation type="submission" date="2018-12" db="EMBL/GenBank/DDBJ databases">
        <title>Draft genome sequence of Embleya hyalina NBRC 13850T.</title>
        <authorList>
            <person name="Komaki H."/>
            <person name="Hosoyama A."/>
            <person name="Kimura A."/>
            <person name="Ichikawa N."/>
            <person name="Tamura T."/>
        </authorList>
    </citation>
    <scope>NUCLEOTIDE SEQUENCE [LARGE SCALE GENOMIC DNA]</scope>
    <source>
        <strain evidence="6 7">NBRC 13850</strain>
    </source>
</reference>
<dbReference type="PANTHER" id="PTHR47691:SF3">
    <property type="entry name" value="HTH-TYPE TRANSCRIPTIONAL REGULATOR RV0890C-RELATED"/>
    <property type="match status" value="1"/>
</dbReference>
<sequence>MSRRQDSNTARAVQGPPGLDELPWIARALIPAPPGFSAAVADRPEIGAEFPARYRHADAPYRVPGPSRFRGPVGRAEQPWQNRRVQIGMLGPFEVRTDAGGSADVPGARLRALLIALALRPGHPVPKAVLVDWIWGEHPPVDATNALQRLVSRLRKALPDGLIEGQPDGYRLTVEPDAVDAVRFERLVAAGRLRTEDASRRVRLLREALDLWRGAAMQDVGLSDSAAFDAAIVRLEGLRLTATEERFDAEVTLGRGAEVVTELTDLVTTHPLRERFATALMRALVATGRDSDALLVYQRTRQALADELGVGPSPELAALHVALLRGELGRREESRRSNLRAELTTFVGRDADIAAVRELVTEHRLTTVIGPAGAGKTRLATETARTLLDDLPDGVWLVELAAIGADGDVARSTLAGLGLRDALLGAAPSVEPTDRLIAAIREREALLILDNCEHVIESAAVFAHRVLGECRRLRILATSREPLGITGEALWLVEPLALPGADASPDEIESSPAVRLLRDRAGAVRRDLWVEAPAPETMARVCRALDGMPLAIELAAARLRTMSIYQLANRLDDRFRLLTSGSRTALPRHRTLRAAVDWSWELLTHVERVVLRRLSVFAGGASLEAAERVCAGDAVDPEQVLELLTALTEKSLLLVEGDRTQRYRMIGTIKEYSRHRLAEAGESDRARHAHLAWFTELAETAEPHLRRAEQLEWLATLETEHDNISAAMRGALAAGEAQAAMRLAAGTGWYWWLSGHRTEGIELIIAATRTPGEVTDEIRAMVYALVVLFVSSGRSDEHQAAVWIREAHRFSLRSRRRYPLLGLVAALERLLQAPDAFLPAFEPLLDNEDPWVRALARLHLGKMRIMLGQGGRDADAYLEMALAEFREIGERFGISFAQTELADRIAVRGEFAGACEHYEQAIAVVTEVGALEDVIRMRSRQAQLYWLLGDAEAGAAAMAEAQRHAKRVTWPDALAELAFARAELARWGGDTEQARRQLDVATAMLGEEARHPYVRAATHDLLGYLAEDLDEAREHRAAACRAATEAGHAPVIAQVLVGVADLALRGDDPVQAARLLAASADVRGLPDRSHPDAARIEQNARRRLGDGGFAEAAREGTRTNWSRLVEVTLAS</sequence>
<dbReference type="SMART" id="SM01043">
    <property type="entry name" value="BTAD"/>
    <property type="match status" value="1"/>
</dbReference>
<dbReference type="InterPro" id="IPR005158">
    <property type="entry name" value="BTAD"/>
</dbReference>
<dbReference type="SUPFAM" id="SSF52540">
    <property type="entry name" value="P-loop containing nucleoside triphosphate hydrolases"/>
    <property type="match status" value="1"/>
</dbReference>
<dbReference type="SUPFAM" id="SSF46894">
    <property type="entry name" value="C-terminal effector domain of the bipartite response regulators"/>
    <property type="match status" value="1"/>
</dbReference>
<evidence type="ECO:0000313" key="7">
    <source>
        <dbReference type="Proteomes" id="UP000286931"/>
    </source>
</evidence>
<dbReference type="EMBL" id="BIFH01000014">
    <property type="protein sequence ID" value="GCD93722.1"/>
    <property type="molecule type" value="Genomic_DNA"/>
</dbReference>
<keyword evidence="3 4" id="KW-0238">DNA-binding</keyword>
<dbReference type="AlphaFoldDB" id="A0A401YGI7"/>
<evidence type="ECO:0000313" key="6">
    <source>
        <dbReference type="EMBL" id="GCD93722.1"/>
    </source>
</evidence>
<keyword evidence="2" id="KW-0902">Two-component regulatory system</keyword>
<dbReference type="InterPro" id="IPR001867">
    <property type="entry name" value="OmpR/PhoB-type_DNA-bd"/>
</dbReference>
<gene>
    <name evidence="6" type="ORF">EHYA_01367</name>
</gene>